<organism evidence="1 2">
    <name type="scientific">Paracoccus fontiphilus</name>
    <dbReference type="NCBI Taxonomy" id="1815556"/>
    <lineage>
        <taxon>Bacteria</taxon>
        <taxon>Pseudomonadati</taxon>
        <taxon>Pseudomonadota</taxon>
        <taxon>Alphaproteobacteria</taxon>
        <taxon>Rhodobacterales</taxon>
        <taxon>Paracoccaceae</taxon>
        <taxon>Paracoccus</taxon>
    </lineage>
</organism>
<reference evidence="2" key="1">
    <citation type="journal article" date="2019" name="Int. J. Syst. Evol. Microbiol.">
        <title>The Global Catalogue of Microorganisms (GCM) 10K type strain sequencing project: providing services to taxonomists for standard genome sequencing and annotation.</title>
        <authorList>
            <consortium name="The Broad Institute Genomics Platform"/>
            <consortium name="The Broad Institute Genome Sequencing Center for Infectious Disease"/>
            <person name="Wu L."/>
            <person name="Ma J."/>
        </authorList>
    </citation>
    <scope>NUCLEOTIDE SEQUENCE [LARGE SCALE GENOMIC DNA]</scope>
    <source>
        <strain evidence="2">KCTC 52239</strain>
    </source>
</reference>
<evidence type="ECO:0000313" key="1">
    <source>
        <dbReference type="EMBL" id="MFC3169991.1"/>
    </source>
</evidence>
<proteinExistence type="predicted"/>
<gene>
    <name evidence="1" type="ORF">ACFOD7_18235</name>
</gene>
<comment type="caution">
    <text evidence="1">The sequence shown here is derived from an EMBL/GenBank/DDBJ whole genome shotgun (WGS) entry which is preliminary data.</text>
</comment>
<protein>
    <submittedName>
        <fullName evidence="1">Uncharacterized protein</fullName>
    </submittedName>
</protein>
<dbReference type="Proteomes" id="UP001595557">
    <property type="component" value="Unassembled WGS sequence"/>
</dbReference>
<name>A0ABV7IJN6_9RHOB</name>
<dbReference type="EMBL" id="JBHRTE010000091">
    <property type="protein sequence ID" value="MFC3169991.1"/>
    <property type="molecule type" value="Genomic_DNA"/>
</dbReference>
<accession>A0ABV7IJN6</accession>
<evidence type="ECO:0000313" key="2">
    <source>
        <dbReference type="Proteomes" id="UP001595557"/>
    </source>
</evidence>
<keyword evidence="2" id="KW-1185">Reference proteome</keyword>
<sequence>MNSTTCVPGGRPLTAKAGLGTVFGFPVVQLANPFHEKSIWKSDPKTGAVMHVTQKRAAVIKRI</sequence>